<keyword evidence="9 11" id="KW-0496">Mitochondrion</keyword>
<evidence type="ECO:0000256" key="9">
    <source>
        <dbReference type="RuleBase" id="RU003640"/>
    </source>
</evidence>
<dbReference type="Pfam" id="PF00507">
    <property type="entry name" value="Oxidored_q4"/>
    <property type="match status" value="1"/>
</dbReference>
<dbReference type="GO" id="GO:0030964">
    <property type="term" value="C:NADH dehydrogenase complex"/>
    <property type="evidence" value="ECO:0007669"/>
    <property type="project" value="TreeGrafter"/>
</dbReference>
<dbReference type="PANTHER" id="PTHR11058">
    <property type="entry name" value="NADH-UBIQUINONE OXIDOREDUCTASE CHAIN 3"/>
    <property type="match status" value="1"/>
</dbReference>
<keyword evidence="9" id="KW-0679">Respiratory chain</keyword>
<feature type="transmembrane region" description="Helical" evidence="9">
    <location>
        <begin position="78"/>
        <end position="96"/>
    </location>
</feature>
<organism evidence="11">
    <name type="scientific">Sycon ciliatum</name>
    <dbReference type="NCBI Taxonomy" id="27933"/>
    <lineage>
        <taxon>Eukaryota</taxon>
        <taxon>Metazoa</taxon>
        <taxon>Porifera</taxon>
        <taxon>Calcarea</taxon>
        <taxon>Calcaronea</taxon>
        <taxon>Leucosolenida</taxon>
        <taxon>Sycettidae</taxon>
        <taxon>Sycon</taxon>
    </lineage>
</organism>
<dbReference type="AlphaFoldDB" id="A0A140CUU6"/>
<comment type="function">
    <text evidence="9">Core subunit of the mitochondrial membrane respiratory chain NADH dehydrogenase (Complex I) which catalyzes electron transfer from NADH through the respiratory chain, using ubiquinone as an electron acceptor. Essential for the catalytic activity of complex I.</text>
</comment>
<evidence type="ECO:0000256" key="5">
    <source>
        <dbReference type="ARBA" id="ARBA00022692"/>
    </source>
</evidence>
<sequence>VLPLFLSILVALFGWGLSSVGASRQARSPYECGFDPLSGWRLPFSVHFLNIACLFLVFDLEVLLLTPWATVQALPAQHFLGAFFVVLTLVGAWEWARGGLEWD</sequence>
<keyword evidence="7 9" id="KW-0472">Membrane</keyword>
<protein>
    <recommendedName>
        <fullName evidence="3 9">NADH-ubiquinone oxidoreductase chain 3</fullName>
        <ecNumber evidence="9">7.1.1.2</ecNumber>
    </recommendedName>
</protein>
<feature type="chain" id="PRO_5007301791" description="NADH-ubiquinone oxidoreductase chain 3" evidence="10">
    <location>
        <begin position="23"/>
        <end position="103"/>
    </location>
</feature>
<dbReference type="EC" id="7.1.1.2" evidence="9"/>
<evidence type="ECO:0000256" key="6">
    <source>
        <dbReference type="ARBA" id="ARBA00022989"/>
    </source>
</evidence>
<gene>
    <name evidence="11" type="primary">nad3</name>
</gene>
<keyword evidence="11" id="KW-0560">Oxidoreductase</keyword>
<comment type="subcellular location">
    <subcellularLocation>
        <location evidence="1">Membrane</location>
    </subcellularLocation>
    <subcellularLocation>
        <location evidence="9">Mitochondrion membrane</location>
        <topology evidence="9">Multi-pass membrane protein</topology>
    </subcellularLocation>
</comment>
<dbReference type="PANTHER" id="PTHR11058:SF9">
    <property type="entry name" value="NADH-UBIQUINONE OXIDOREDUCTASE CHAIN 3"/>
    <property type="match status" value="1"/>
</dbReference>
<keyword evidence="10" id="KW-0732">Signal</keyword>
<evidence type="ECO:0000256" key="4">
    <source>
        <dbReference type="ARBA" id="ARBA00022448"/>
    </source>
</evidence>
<geneLocation type="mitochondrion" evidence="11"/>
<feature type="non-terminal residue" evidence="11">
    <location>
        <position position="1"/>
    </location>
</feature>
<evidence type="ECO:0000256" key="2">
    <source>
        <dbReference type="ARBA" id="ARBA00008472"/>
    </source>
</evidence>
<comment type="catalytic activity">
    <reaction evidence="8 9">
        <text>a ubiquinone + NADH + 5 H(+)(in) = a ubiquinol + NAD(+) + 4 H(+)(out)</text>
        <dbReference type="Rhea" id="RHEA:29091"/>
        <dbReference type="Rhea" id="RHEA-COMP:9565"/>
        <dbReference type="Rhea" id="RHEA-COMP:9566"/>
        <dbReference type="ChEBI" id="CHEBI:15378"/>
        <dbReference type="ChEBI" id="CHEBI:16389"/>
        <dbReference type="ChEBI" id="CHEBI:17976"/>
        <dbReference type="ChEBI" id="CHEBI:57540"/>
        <dbReference type="ChEBI" id="CHEBI:57945"/>
        <dbReference type="EC" id="7.1.1.2"/>
    </reaction>
</comment>
<keyword evidence="9" id="KW-0830">Ubiquinone</keyword>
<dbReference type="Gene3D" id="1.20.58.1610">
    <property type="entry name" value="NADH:ubiquinone/plastoquinone oxidoreductase, chain 3"/>
    <property type="match status" value="1"/>
</dbReference>
<keyword evidence="9" id="KW-1278">Translocase</keyword>
<reference evidence="11" key="1">
    <citation type="journal article" date="2016" name="Curr. Biol.">
        <title>Extensive Mitochondrial mRNA Editing and Unusual Mitochondrial Genome Organization in Calcaronean Sponges.</title>
        <authorList>
            <person name="Lavrov D.V."/>
            <person name="Adamski M."/>
            <person name="Chevaldonne P."/>
            <person name="Adamska M."/>
        </authorList>
    </citation>
    <scope>NUCLEOTIDE SEQUENCE</scope>
</reference>
<dbReference type="GO" id="GO:0008137">
    <property type="term" value="F:NADH dehydrogenase (ubiquinone) activity"/>
    <property type="evidence" value="ECO:0007669"/>
    <property type="project" value="UniProtKB-UniRule"/>
</dbReference>
<dbReference type="GO" id="GO:0031966">
    <property type="term" value="C:mitochondrial membrane"/>
    <property type="evidence" value="ECO:0007669"/>
    <property type="project" value="UniProtKB-SubCell"/>
</dbReference>
<feature type="signal peptide" evidence="10">
    <location>
        <begin position="1"/>
        <end position="22"/>
    </location>
</feature>
<evidence type="ECO:0000256" key="1">
    <source>
        <dbReference type="ARBA" id="ARBA00004370"/>
    </source>
</evidence>
<evidence type="ECO:0000256" key="10">
    <source>
        <dbReference type="SAM" id="SignalP"/>
    </source>
</evidence>
<feature type="transmembrane region" description="Helical" evidence="9">
    <location>
        <begin position="46"/>
        <end position="66"/>
    </location>
</feature>
<keyword evidence="9" id="KW-0249">Electron transport</keyword>
<name>A0A140CUU6_9METZ</name>
<evidence type="ECO:0000256" key="7">
    <source>
        <dbReference type="ARBA" id="ARBA00023136"/>
    </source>
</evidence>
<proteinExistence type="evidence at transcript level"/>
<accession>A0A140CUU6</accession>
<evidence type="ECO:0000256" key="8">
    <source>
        <dbReference type="ARBA" id="ARBA00049551"/>
    </source>
</evidence>
<evidence type="ECO:0000313" key="11">
    <source>
        <dbReference type="EMBL" id="AMJ16576.1"/>
    </source>
</evidence>
<comment type="similarity">
    <text evidence="2 9">Belongs to the complex I subunit 3 family.</text>
</comment>
<dbReference type="GO" id="GO:0016491">
    <property type="term" value="F:oxidoreductase activity"/>
    <property type="evidence" value="ECO:0007669"/>
    <property type="project" value="UniProtKB-KW"/>
</dbReference>
<keyword evidence="6 9" id="KW-1133">Transmembrane helix</keyword>
<dbReference type="InterPro" id="IPR038430">
    <property type="entry name" value="NDAH_ubi_oxred_su3_sf"/>
</dbReference>
<keyword evidence="5 9" id="KW-0812">Transmembrane</keyword>
<keyword evidence="9" id="KW-0520">NAD</keyword>
<evidence type="ECO:0000256" key="3">
    <source>
        <dbReference type="ARBA" id="ARBA00021007"/>
    </source>
</evidence>
<dbReference type="InterPro" id="IPR000440">
    <property type="entry name" value="NADH_UbQ/plastoQ_OxRdtase_su3"/>
</dbReference>
<feature type="non-terminal residue" evidence="11">
    <location>
        <position position="103"/>
    </location>
</feature>
<keyword evidence="4 9" id="KW-0813">Transport</keyword>
<dbReference type="EMBL" id="KU244277">
    <property type="protein sequence ID" value="AMJ16576.1"/>
    <property type="molecule type" value="mRNA"/>
</dbReference>